<comment type="similarity">
    <text evidence="1 4 5">Belongs to the universal ribosomal protein uL15 family.</text>
</comment>
<dbReference type="Pfam" id="PF00828">
    <property type="entry name" value="Ribosomal_L27A"/>
    <property type="match status" value="1"/>
</dbReference>
<feature type="domain" description="Large ribosomal subunit protein uL15/eL18" evidence="7">
    <location>
        <begin position="77"/>
        <end position="144"/>
    </location>
</feature>
<keyword evidence="9" id="KW-1185">Reference proteome</keyword>
<feature type="region of interest" description="Disordered" evidence="6">
    <location>
        <begin position="1"/>
        <end position="58"/>
    </location>
</feature>
<dbReference type="Proteomes" id="UP000425916">
    <property type="component" value="Chromosome"/>
</dbReference>
<dbReference type="PANTHER" id="PTHR12934">
    <property type="entry name" value="50S RIBOSOMAL PROTEIN L15"/>
    <property type="match status" value="1"/>
</dbReference>
<sequence length="146" mass="15538">MRLHELHPAPGSRFKATRVGRGIGSGLGKTSGRGHKGQKARSGGGVRRGFEGGQMPLSRRLPKRGFTNKFARQLTAINVGELERFAPETVVTPEVLARAGLVKQARHGVKILGDGELTKPLTVRVQAASRQAIAKIEAAGGKVEVM</sequence>
<keyword evidence="4" id="KW-0699">rRNA-binding</keyword>
<dbReference type="RefSeq" id="WP_156272484.1">
    <property type="nucleotide sequence ID" value="NZ_CP046244.1"/>
</dbReference>
<dbReference type="InterPro" id="IPR001196">
    <property type="entry name" value="Ribosomal_uL15_CS"/>
</dbReference>
<reference evidence="8 9" key="1">
    <citation type="submission" date="2019-11" db="EMBL/GenBank/DDBJ databases">
        <title>Genome sequence of Moorella glycerini DSM11254.</title>
        <authorList>
            <person name="Poehlein A."/>
            <person name="Boeer T."/>
            <person name="Daniel R."/>
        </authorList>
    </citation>
    <scope>NUCLEOTIDE SEQUENCE [LARGE SCALE GENOMIC DNA]</scope>
    <source>
        <strain evidence="8 9">DSM 11254</strain>
    </source>
</reference>
<name>A0A6I5ZPS7_9FIRM</name>
<dbReference type="InterPro" id="IPR021131">
    <property type="entry name" value="Ribosomal_uL15/eL18"/>
</dbReference>
<dbReference type="OrthoDB" id="9810293at2"/>
<dbReference type="GO" id="GO:0019843">
    <property type="term" value="F:rRNA binding"/>
    <property type="evidence" value="ECO:0007669"/>
    <property type="project" value="UniProtKB-UniRule"/>
</dbReference>
<evidence type="ECO:0000256" key="1">
    <source>
        <dbReference type="ARBA" id="ARBA00007320"/>
    </source>
</evidence>
<keyword evidence="4" id="KW-0694">RNA-binding</keyword>
<dbReference type="InterPro" id="IPR030878">
    <property type="entry name" value="Ribosomal_uL15"/>
</dbReference>
<evidence type="ECO:0000259" key="7">
    <source>
        <dbReference type="Pfam" id="PF00828"/>
    </source>
</evidence>
<dbReference type="GO" id="GO:0006412">
    <property type="term" value="P:translation"/>
    <property type="evidence" value="ECO:0007669"/>
    <property type="project" value="UniProtKB-UniRule"/>
</dbReference>
<evidence type="ECO:0000256" key="5">
    <source>
        <dbReference type="RuleBase" id="RU003888"/>
    </source>
</evidence>
<proteinExistence type="inferred from homology"/>
<comment type="subunit">
    <text evidence="4">Part of the 50S ribosomal subunit.</text>
</comment>
<accession>A0A6I5ZPS7</accession>
<keyword evidence="3 4" id="KW-0687">Ribonucleoprotein</keyword>
<dbReference type="PANTHER" id="PTHR12934:SF11">
    <property type="entry name" value="LARGE RIBOSOMAL SUBUNIT PROTEIN UL15M"/>
    <property type="match status" value="1"/>
</dbReference>
<evidence type="ECO:0000256" key="3">
    <source>
        <dbReference type="ARBA" id="ARBA00023274"/>
    </source>
</evidence>
<evidence type="ECO:0000313" key="8">
    <source>
        <dbReference type="EMBL" id="QGP91820.1"/>
    </source>
</evidence>
<dbReference type="NCBIfam" id="TIGR01071">
    <property type="entry name" value="rplO_bact"/>
    <property type="match status" value="1"/>
</dbReference>
<evidence type="ECO:0000256" key="6">
    <source>
        <dbReference type="SAM" id="MobiDB-lite"/>
    </source>
</evidence>
<dbReference type="GO" id="GO:0003735">
    <property type="term" value="F:structural constituent of ribosome"/>
    <property type="evidence" value="ECO:0007669"/>
    <property type="project" value="InterPro"/>
</dbReference>
<protein>
    <recommendedName>
        <fullName evidence="4">Large ribosomal subunit protein uL15</fullName>
    </recommendedName>
</protein>
<dbReference type="AlphaFoldDB" id="A0A6I5ZPS7"/>
<dbReference type="InterPro" id="IPR005749">
    <property type="entry name" value="Ribosomal_uL15_bac-type"/>
</dbReference>
<comment type="function">
    <text evidence="4">Binds to the 23S rRNA.</text>
</comment>
<dbReference type="HAMAP" id="MF_01341">
    <property type="entry name" value="Ribosomal_uL15"/>
    <property type="match status" value="1"/>
</dbReference>
<keyword evidence="2 4" id="KW-0689">Ribosomal protein</keyword>
<evidence type="ECO:0000256" key="2">
    <source>
        <dbReference type="ARBA" id="ARBA00022980"/>
    </source>
</evidence>
<gene>
    <name evidence="4 8" type="primary">rplO</name>
    <name evidence="8" type="ORF">MGLY_11630</name>
</gene>
<dbReference type="PROSITE" id="PS00475">
    <property type="entry name" value="RIBOSOMAL_L15"/>
    <property type="match status" value="1"/>
</dbReference>
<feature type="compositionally biased region" description="Gly residues" evidence="6">
    <location>
        <begin position="21"/>
        <end position="31"/>
    </location>
</feature>
<organism evidence="8 9">
    <name type="scientific">Neomoorella glycerini</name>
    <dbReference type="NCBI Taxonomy" id="55779"/>
    <lineage>
        <taxon>Bacteria</taxon>
        <taxon>Bacillati</taxon>
        <taxon>Bacillota</taxon>
        <taxon>Clostridia</taxon>
        <taxon>Neomoorellales</taxon>
        <taxon>Neomoorellaceae</taxon>
        <taxon>Neomoorella</taxon>
    </lineage>
</organism>
<dbReference type="SUPFAM" id="SSF52080">
    <property type="entry name" value="Ribosomal proteins L15p and L18e"/>
    <property type="match status" value="1"/>
</dbReference>
<evidence type="ECO:0000256" key="4">
    <source>
        <dbReference type="HAMAP-Rule" id="MF_01341"/>
    </source>
</evidence>
<dbReference type="Gene3D" id="3.100.10.10">
    <property type="match status" value="1"/>
</dbReference>
<dbReference type="InterPro" id="IPR036227">
    <property type="entry name" value="Ribosomal_uL15/eL18_sf"/>
</dbReference>
<dbReference type="EMBL" id="CP046244">
    <property type="protein sequence ID" value="QGP91820.1"/>
    <property type="molecule type" value="Genomic_DNA"/>
</dbReference>
<dbReference type="GO" id="GO:0022625">
    <property type="term" value="C:cytosolic large ribosomal subunit"/>
    <property type="evidence" value="ECO:0007669"/>
    <property type="project" value="TreeGrafter"/>
</dbReference>
<evidence type="ECO:0000313" key="9">
    <source>
        <dbReference type="Proteomes" id="UP000425916"/>
    </source>
</evidence>